<dbReference type="GO" id="GO:0005524">
    <property type="term" value="F:ATP binding"/>
    <property type="evidence" value="ECO:0007669"/>
    <property type="project" value="UniProtKB-UniRule"/>
</dbReference>
<dbReference type="Pfam" id="PF06689">
    <property type="entry name" value="zf-C4_ClpX"/>
    <property type="match status" value="1"/>
</dbReference>
<evidence type="ECO:0000256" key="5">
    <source>
        <dbReference type="ARBA" id="ARBA00023186"/>
    </source>
</evidence>
<dbReference type="STRING" id="396323.VH98_13680"/>
<dbReference type="InterPro" id="IPR003593">
    <property type="entry name" value="AAA+_ATPase"/>
</dbReference>
<keyword evidence="3 6" id="KW-0862">Zinc</keyword>
<dbReference type="GO" id="GO:0009376">
    <property type="term" value="C:HslUV protease complex"/>
    <property type="evidence" value="ECO:0007669"/>
    <property type="project" value="TreeGrafter"/>
</dbReference>
<dbReference type="NCBIfam" id="TIGR00382">
    <property type="entry name" value="clpX"/>
    <property type="match status" value="1"/>
</dbReference>
<dbReference type="RefSeq" id="WP_004903267.1">
    <property type="nucleotide sequence ID" value="NZ_BBTI01000004.1"/>
</dbReference>
<dbReference type="SUPFAM" id="SSF57716">
    <property type="entry name" value="Glucocorticoid receptor-like (DNA-binding domain)"/>
    <property type="match status" value="1"/>
</dbReference>
<evidence type="ECO:0000259" key="8">
    <source>
        <dbReference type="PROSITE" id="PS51902"/>
    </source>
</evidence>
<dbReference type="GO" id="GO:0051301">
    <property type="term" value="P:cell division"/>
    <property type="evidence" value="ECO:0007669"/>
    <property type="project" value="TreeGrafter"/>
</dbReference>
<keyword evidence="9" id="KW-0378">Hydrolase</keyword>
<dbReference type="SMART" id="SM01086">
    <property type="entry name" value="ClpB_D2-small"/>
    <property type="match status" value="1"/>
</dbReference>
<accession>V2UUM2</accession>
<dbReference type="FunFam" id="1.10.8.60:FF:000002">
    <property type="entry name" value="ATP-dependent Clp protease ATP-binding subunit ClpX"/>
    <property type="match status" value="1"/>
</dbReference>
<dbReference type="PATRIC" id="fig|1341683.3.peg.481"/>
<evidence type="ECO:0000256" key="1">
    <source>
        <dbReference type="ARBA" id="ARBA00022723"/>
    </source>
</evidence>
<keyword evidence="1 6" id="KW-0479">Metal-binding</keyword>
<keyword evidence="9" id="KW-0645">Protease</keyword>
<dbReference type="NCBIfam" id="NF003745">
    <property type="entry name" value="PRK05342.1"/>
    <property type="match status" value="1"/>
</dbReference>
<dbReference type="PANTHER" id="PTHR48102:SF7">
    <property type="entry name" value="ATP-DEPENDENT CLP PROTEASE ATP-BINDING SUBUNIT CLPX-LIKE, MITOCHONDRIAL"/>
    <property type="match status" value="1"/>
</dbReference>
<feature type="binding site" evidence="6 7">
    <location>
        <position position="14"/>
    </location>
    <ligand>
        <name>Zn(2+)</name>
        <dbReference type="ChEBI" id="CHEBI:29105"/>
    </ligand>
</feature>
<dbReference type="Pfam" id="PF10431">
    <property type="entry name" value="ClpB_D2-small"/>
    <property type="match status" value="1"/>
</dbReference>
<dbReference type="GO" id="GO:0008270">
    <property type="term" value="F:zinc ion binding"/>
    <property type="evidence" value="ECO:0007669"/>
    <property type="project" value="UniProtKB-UniRule"/>
</dbReference>
<dbReference type="GO" id="GO:0046983">
    <property type="term" value="F:protein dimerization activity"/>
    <property type="evidence" value="ECO:0007669"/>
    <property type="project" value="UniProtKB-UniRule"/>
</dbReference>
<keyword evidence="10" id="KW-1185">Reference proteome</keyword>
<dbReference type="GO" id="GO:0016887">
    <property type="term" value="F:ATP hydrolysis activity"/>
    <property type="evidence" value="ECO:0007669"/>
    <property type="project" value="InterPro"/>
</dbReference>
<dbReference type="InterPro" id="IPR003959">
    <property type="entry name" value="ATPase_AAA_core"/>
</dbReference>
<dbReference type="GO" id="GO:0008233">
    <property type="term" value="F:peptidase activity"/>
    <property type="evidence" value="ECO:0007669"/>
    <property type="project" value="UniProtKB-KW"/>
</dbReference>
<dbReference type="GO" id="GO:0140662">
    <property type="term" value="F:ATP-dependent protein folding chaperone"/>
    <property type="evidence" value="ECO:0007669"/>
    <property type="project" value="InterPro"/>
</dbReference>
<comment type="similarity">
    <text evidence="6 7">Belongs to the ClpX chaperone family.</text>
</comment>
<dbReference type="HAMAP" id="MF_00175">
    <property type="entry name" value="ClpX"/>
    <property type="match status" value="1"/>
</dbReference>
<dbReference type="FunFam" id="3.40.50.300:FF:000005">
    <property type="entry name" value="ATP-dependent Clp protease ATP-binding subunit ClpX"/>
    <property type="match status" value="1"/>
</dbReference>
<feature type="binding site" evidence="6 7">
    <location>
        <position position="11"/>
    </location>
    <ligand>
        <name>Zn(2+)</name>
        <dbReference type="ChEBI" id="CHEBI:29105"/>
    </ligand>
</feature>
<dbReference type="EMBL" id="AYEU01000003">
    <property type="protein sequence ID" value="ESK52340.1"/>
    <property type="molecule type" value="Genomic_DNA"/>
</dbReference>
<proteinExistence type="inferred from homology"/>
<dbReference type="CDD" id="cd19497">
    <property type="entry name" value="RecA-like_ClpX"/>
    <property type="match status" value="1"/>
</dbReference>
<dbReference type="Gene3D" id="1.10.8.60">
    <property type="match status" value="1"/>
</dbReference>
<comment type="subunit">
    <text evidence="6">Component of the ClpX-ClpP complex. Forms a hexameric ring that, in the presence of ATP, binds to fourteen ClpP subunits assembled into a disk-like structure with a central cavity, resembling the structure of eukaryotic proteasomes.</text>
</comment>
<reference evidence="9 10" key="1">
    <citation type="submission" date="2013-10" db="EMBL/GenBank/DDBJ databases">
        <title>The Genome Sequence of Acinetobacter brisouii CIP 110357.</title>
        <authorList>
            <consortium name="The Broad Institute Genomics Platform"/>
            <consortium name="The Broad Institute Genome Sequencing Center for Infectious Disease"/>
            <person name="Cerqueira G."/>
            <person name="Feldgarden M."/>
            <person name="Courvalin P."/>
            <person name="Grillot-Courvalin C."/>
            <person name="Clermont D."/>
            <person name="Rocha E."/>
            <person name="Yoon E.-J."/>
            <person name="Nemec A."/>
            <person name="Young S.K."/>
            <person name="Zeng Q."/>
            <person name="Gargeya S."/>
            <person name="Fitzgerald M."/>
            <person name="Abouelleil A."/>
            <person name="Alvarado L."/>
            <person name="Berlin A.M."/>
            <person name="Chapman S.B."/>
            <person name="Gainer-Dewar J."/>
            <person name="Goldberg J."/>
            <person name="Gnerre S."/>
            <person name="Griggs A."/>
            <person name="Gujja S."/>
            <person name="Hansen M."/>
            <person name="Howarth C."/>
            <person name="Imamovic A."/>
            <person name="Ireland A."/>
            <person name="Larimer J."/>
            <person name="McCowan C."/>
            <person name="Murphy C."/>
            <person name="Pearson M."/>
            <person name="Poon T.W."/>
            <person name="Priest M."/>
            <person name="Roberts A."/>
            <person name="Saif S."/>
            <person name="Shea T."/>
            <person name="Sykes S."/>
            <person name="Wortman J."/>
            <person name="Nusbaum C."/>
            <person name="Birren B."/>
        </authorList>
    </citation>
    <scope>NUCLEOTIDE SEQUENCE [LARGE SCALE GENOMIC DNA]</scope>
    <source>
        <strain evidence="9 10">CIP 110357</strain>
    </source>
</reference>
<feature type="binding site" evidence="6 7">
    <location>
        <position position="33"/>
    </location>
    <ligand>
        <name>Zn(2+)</name>
        <dbReference type="ChEBI" id="CHEBI:29105"/>
    </ligand>
</feature>
<evidence type="ECO:0000256" key="3">
    <source>
        <dbReference type="ARBA" id="ARBA00022833"/>
    </source>
</evidence>
<dbReference type="InterPro" id="IPR050052">
    <property type="entry name" value="ATP-dep_Clp_protease_ClpX"/>
</dbReference>
<evidence type="ECO:0000313" key="9">
    <source>
        <dbReference type="EMBL" id="ESK52340.1"/>
    </source>
</evidence>
<dbReference type="InterPro" id="IPR027417">
    <property type="entry name" value="P-loop_NTPase"/>
</dbReference>
<feature type="domain" description="ClpX-type ZB" evidence="8">
    <location>
        <begin position="1"/>
        <end position="52"/>
    </location>
</feature>
<dbReference type="Proteomes" id="UP000018418">
    <property type="component" value="Unassembled WGS sequence"/>
</dbReference>
<keyword evidence="5 6" id="KW-0143">Chaperone</keyword>
<dbReference type="SMART" id="SM00382">
    <property type="entry name" value="AAA"/>
    <property type="match status" value="1"/>
</dbReference>
<name>V2UUM2_9GAMM</name>
<dbReference type="InterPro" id="IPR004487">
    <property type="entry name" value="Clp_protease_ATP-bd_su_ClpX"/>
</dbReference>
<dbReference type="InterPro" id="IPR046425">
    <property type="entry name" value="ClpX_bact"/>
</dbReference>
<comment type="caution">
    <text evidence="9">The sequence shown here is derived from an EMBL/GenBank/DDBJ whole genome shotgun (WGS) entry which is preliminary data.</text>
</comment>
<feature type="binding site" evidence="6">
    <location>
        <begin position="119"/>
        <end position="126"/>
    </location>
    <ligand>
        <name>ATP</name>
        <dbReference type="ChEBI" id="CHEBI:30616"/>
    </ligand>
</feature>
<dbReference type="Gene3D" id="6.20.220.10">
    <property type="entry name" value="ClpX chaperone, C4-type zinc finger domain"/>
    <property type="match status" value="1"/>
</dbReference>
<dbReference type="HOGENOM" id="CLU_014218_8_2_6"/>
<dbReference type="InterPro" id="IPR019489">
    <property type="entry name" value="Clp_ATPase_C"/>
</dbReference>
<evidence type="ECO:0000313" key="10">
    <source>
        <dbReference type="Proteomes" id="UP000018418"/>
    </source>
</evidence>
<dbReference type="AlphaFoldDB" id="V2UUM2"/>
<comment type="function">
    <text evidence="6">ATP-dependent specificity component of the Clp protease. It directs the protease to specific substrates. Can perform chaperone functions in the absence of ClpP.</text>
</comment>
<dbReference type="GO" id="GO:0051082">
    <property type="term" value="F:unfolded protein binding"/>
    <property type="evidence" value="ECO:0007669"/>
    <property type="project" value="UniProtKB-UniRule"/>
</dbReference>
<dbReference type="InterPro" id="IPR038366">
    <property type="entry name" value="Znf_CppX_C4_sf"/>
</dbReference>
<dbReference type="Gene3D" id="3.40.50.300">
    <property type="entry name" value="P-loop containing nucleotide triphosphate hydrolases"/>
    <property type="match status" value="1"/>
</dbReference>
<dbReference type="OrthoDB" id="9804062at2"/>
<dbReference type="GO" id="GO:0051603">
    <property type="term" value="P:proteolysis involved in protein catabolic process"/>
    <property type="evidence" value="ECO:0007669"/>
    <property type="project" value="TreeGrafter"/>
</dbReference>
<dbReference type="SMART" id="SM00994">
    <property type="entry name" value="zf-C4_ClpX"/>
    <property type="match status" value="1"/>
</dbReference>
<keyword evidence="2 6" id="KW-0547">Nucleotide-binding</keyword>
<protein>
    <recommendedName>
        <fullName evidence="6">ATP-dependent Clp protease ATP-binding subunit ClpX</fullName>
    </recommendedName>
</protein>
<gene>
    <name evidence="6" type="primary">clpX</name>
    <name evidence="9" type="ORF">P255_00491</name>
</gene>
<evidence type="ECO:0000256" key="2">
    <source>
        <dbReference type="ARBA" id="ARBA00022741"/>
    </source>
</evidence>
<dbReference type="PANTHER" id="PTHR48102">
    <property type="entry name" value="ATP-DEPENDENT CLP PROTEASE ATP-BINDING SUBUNIT CLPX-LIKE, MITOCHONDRIAL-RELATED"/>
    <property type="match status" value="1"/>
</dbReference>
<organism evidence="9 10">
    <name type="scientific">Acinetobacter brisouii CIP 110357</name>
    <dbReference type="NCBI Taxonomy" id="1341683"/>
    <lineage>
        <taxon>Bacteria</taxon>
        <taxon>Pseudomonadati</taxon>
        <taxon>Pseudomonadota</taxon>
        <taxon>Gammaproteobacteria</taxon>
        <taxon>Moraxellales</taxon>
        <taxon>Moraxellaceae</taxon>
        <taxon>Acinetobacter</taxon>
    </lineage>
</organism>
<sequence>MSNHPQGQKHCSFCGKTQSEVGKLIAGEDAYICNECVDVCLDLVQTSQQVDSGDWASRPLPKPHEIRAALDQYVIGQDIAKKTLSVAVYNHYKRLKVSQTGHKHDDIEIAKSNILLIGPTGSGKTLLAQTLARLLDVPFAMADATTLTEAGYVGEDVENIVQKLLQKADYDVEKAQKGIIYIDEIDKITRKSENPSITRDVSGEGVQQALLKMIEGTVASIPPQGGRKHPQQEFIQIDTSNILFICGGAFSGLEKIVQQRQEKGGIGFNAEVKNKDDNKKVSELFRQVEATDLVRFGLIPEFIGRLPVIATLDELDEQALIQILTEPKNALTRQYQHLFDMENVDLVFEESALHAVAKKALERNTGARGLRSILENVLLDTMYDLPSRTDVGTIIINEAVINDKAEPEVKAERVHKAQQPLAEKTDLKIIDSKSA</sequence>
<dbReference type="SUPFAM" id="SSF52540">
    <property type="entry name" value="P-loop containing nucleoside triphosphate hydrolases"/>
    <property type="match status" value="1"/>
</dbReference>
<evidence type="ECO:0000256" key="4">
    <source>
        <dbReference type="ARBA" id="ARBA00022840"/>
    </source>
</evidence>
<dbReference type="Pfam" id="PF07724">
    <property type="entry name" value="AAA_2"/>
    <property type="match status" value="1"/>
</dbReference>
<keyword evidence="4 6" id="KW-0067">ATP-binding</keyword>
<dbReference type="PROSITE" id="PS51902">
    <property type="entry name" value="CLPX_ZB"/>
    <property type="match status" value="1"/>
</dbReference>
<evidence type="ECO:0000256" key="6">
    <source>
        <dbReference type="HAMAP-Rule" id="MF_00175"/>
    </source>
</evidence>
<evidence type="ECO:0000256" key="7">
    <source>
        <dbReference type="PROSITE-ProRule" id="PRU01250"/>
    </source>
</evidence>
<feature type="binding site" evidence="6 7">
    <location>
        <position position="36"/>
    </location>
    <ligand>
        <name>Zn(2+)</name>
        <dbReference type="ChEBI" id="CHEBI:29105"/>
    </ligand>
</feature>
<dbReference type="InterPro" id="IPR059188">
    <property type="entry name" value="Znf_CLPX-like"/>
</dbReference>
<dbReference type="InterPro" id="IPR010603">
    <property type="entry name" value="Znf_CppX_C4"/>
</dbReference>